<dbReference type="CDD" id="cd04301">
    <property type="entry name" value="NAT_SF"/>
    <property type="match status" value="1"/>
</dbReference>
<comment type="caution">
    <text evidence="2">The sequence shown here is derived from an EMBL/GenBank/DDBJ whole genome shotgun (WGS) entry which is preliminary data.</text>
</comment>
<dbReference type="PANTHER" id="PTHR43617">
    <property type="entry name" value="L-AMINO ACID N-ACETYLTRANSFERASE"/>
    <property type="match status" value="1"/>
</dbReference>
<dbReference type="Gene3D" id="3.40.630.30">
    <property type="match status" value="1"/>
</dbReference>
<dbReference type="InterPro" id="IPR000182">
    <property type="entry name" value="GNAT_dom"/>
</dbReference>
<dbReference type="InterPro" id="IPR016181">
    <property type="entry name" value="Acyl_CoA_acyltransferase"/>
</dbReference>
<dbReference type="Pfam" id="PF00583">
    <property type="entry name" value="Acetyltransf_1"/>
    <property type="match status" value="1"/>
</dbReference>
<organism evidence="2 3">
    <name type="scientific">Peribacillus huizhouensis</name>
    <dbReference type="NCBI Taxonomy" id="1501239"/>
    <lineage>
        <taxon>Bacteria</taxon>
        <taxon>Bacillati</taxon>
        <taxon>Bacillota</taxon>
        <taxon>Bacilli</taxon>
        <taxon>Bacillales</taxon>
        <taxon>Bacillaceae</taxon>
        <taxon>Peribacillus</taxon>
    </lineage>
</organism>
<feature type="domain" description="N-acetyltransferase" evidence="1">
    <location>
        <begin position="3"/>
        <end position="161"/>
    </location>
</feature>
<dbReference type="Proteomes" id="UP000626697">
    <property type="component" value="Unassembled WGS sequence"/>
</dbReference>
<keyword evidence="3" id="KW-1185">Reference proteome</keyword>
<dbReference type="InterPro" id="IPR050276">
    <property type="entry name" value="MshD_Acetyltransferase"/>
</dbReference>
<evidence type="ECO:0000313" key="3">
    <source>
        <dbReference type="Proteomes" id="UP000626697"/>
    </source>
</evidence>
<dbReference type="EMBL" id="JACJHX010000003">
    <property type="protein sequence ID" value="MBA9026116.1"/>
    <property type="molecule type" value="Genomic_DNA"/>
</dbReference>
<reference evidence="2 3" key="1">
    <citation type="submission" date="2020-08" db="EMBL/GenBank/DDBJ databases">
        <title>Genomic Encyclopedia of Type Strains, Phase IV (KMG-IV): sequencing the most valuable type-strain genomes for metagenomic binning, comparative biology and taxonomic classification.</title>
        <authorList>
            <person name="Goeker M."/>
        </authorList>
    </citation>
    <scope>NUCLEOTIDE SEQUENCE [LARGE SCALE GENOMIC DNA]</scope>
    <source>
        <strain evidence="2 3">DSM 105481</strain>
    </source>
</reference>
<proteinExistence type="predicted"/>
<evidence type="ECO:0000259" key="1">
    <source>
        <dbReference type="PROSITE" id="PS51186"/>
    </source>
</evidence>
<dbReference type="RefSeq" id="WP_182502044.1">
    <property type="nucleotide sequence ID" value="NZ_JACJHX010000003.1"/>
</dbReference>
<dbReference type="SUPFAM" id="SSF55729">
    <property type="entry name" value="Acyl-CoA N-acyltransferases (Nat)"/>
    <property type="match status" value="1"/>
</dbReference>
<accession>A0ABR6CM49</accession>
<protein>
    <submittedName>
        <fullName evidence="2">Ribosomal protein S18 acetylase RimI-like enzyme</fullName>
    </submittedName>
</protein>
<sequence length="161" mass="18093">MEFTIRPMQKEDIKQVQQVAKTSWHTTYEGIIPYEIQEGFLKIAYSDEMMQARLEQSIIFVSEVKGKIVGFANFSPVKGGGETELGAIYLFSEYQGKGIGTALLNEGIKNIAGVKAIFINVEKENKIGKIFYKAKGFEVVAEFDDNFDGHLLKTVRMVLNV</sequence>
<gene>
    <name evidence="2" type="ORF">HNP81_001401</name>
</gene>
<evidence type="ECO:0000313" key="2">
    <source>
        <dbReference type="EMBL" id="MBA9026116.1"/>
    </source>
</evidence>
<dbReference type="PROSITE" id="PS51186">
    <property type="entry name" value="GNAT"/>
    <property type="match status" value="1"/>
</dbReference>
<name>A0ABR6CM49_9BACI</name>